<comment type="caution">
    <text evidence="2">The sequence shown here is derived from an EMBL/GenBank/DDBJ whole genome shotgun (WGS) entry which is preliminary data.</text>
</comment>
<name>A0AAW1MS67_SAPOF</name>
<evidence type="ECO:0000313" key="2">
    <source>
        <dbReference type="EMBL" id="KAK9748431.1"/>
    </source>
</evidence>
<evidence type="ECO:0000259" key="1">
    <source>
        <dbReference type="PROSITE" id="PS51886"/>
    </source>
</evidence>
<protein>
    <recommendedName>
        <fullName evidence="1">TLDc domain-containing protein</fullName>
    </recommendedName>
</protein>
<dbReference type="Proteomes" id="UP001443914">
    <property type="component" value="Unassembled WGS sequence"/>
</dbReference>
<sequence length="527" mass="58029">MGTTASIESKEVTDLEAQAASNGVLPLLRTFFSTSTSLSLSSLQQCFSLNYTNISCERGSLPECFAAVLEHLGAAITDALFSPHCQEGGEITWVEFLRGYVGCCGRMSASSLLNILFRVVSLSAEKAGCPMKLEFDPEQVDGKASGSISPRDLGIILWVCWVMSSNSYMESQDVSLPDVNHMVLSAVVSCADNSGDIDVWGSDVFCLEPKLSVGKIHTWAIRMVPNLTNCFSHFITSRLKRQASSELDGTGTSSTLAGDGSLAMVDGSYLLTRGRAWALSLSQRSNISEQFLRLCFPSNNDVIEESLLYRSRVHGKGLNRFWSNIDGYHGPVLILVSATSGESSESSRKWVIGALTPHGFENREVFYGGGGCLYSIDPVFHIFSASGSEQNYVYSHLHPAIKAYDPHPKPVGIAFGGSAGNERIFLDEDFAKVTVRHHAYDKTYQHGPLFPDQGYLPVEASVFDVEVWGLGGKAAKEVQISYQKREDLFTTQRRTIDLKTFTNWEDSPEKMMMDMMSNPNTVRREER</sequence>
<proteinExistence type="predicted"/>
<organism evidence="2 3">
    <name type="scientific">Saponaria officinalis</name>
    <name type="common">Common soapwort</name>
    <name type="synonym">Lychnis saponaria</name>
    <dbReference type="NCBI Taxonomy" id="3572"/>
    <lineage>
        <taxon>Eukaryota</taxon>
        <taxon>Viridiplantae</taxon>
        <taxon>Streptophyta</taxon>
        <taxon>Embryophyta</taxon>
        <taxon>Tracheophyta</taxon>
        <taxon>Spermatophyta</taxon>
        <taxon>Magnoliopsida</taxon>
        <taxon>eudicotyledons</taxon>
        <taxon>Gunneridae</taxon>
        <taxon>Pentapetalae</taxon>
        <taxon>Caryophyllales</taxon>
        <taxon>Caryophyllaceae</taxon>
        <taxon>Caryophylleae</taxon>
        <taxon>Saponaria</taxon>
    </lineage>
</organism>
<dbReference type="InterPro" id="IPR006571">
    <property type="entry name" value="TLDc_dom"/>
</dbReference>
<dbReference type="EMBL" id="JBDFQZ010000002">
    <property type="protein sequence ID" value="KAK9748430.1"/>
    <property type="molecule type" value="Genomic_DNA"/>
</dbReference>
<keyword evidence="3" id="KW-1185">Reference proteome</keyword>
<dbReference type="EMBL" id="JBDFQZ010000002">
    <property type="protein sequence ID" value="KAK9748432.1"/>
    <property type="molecule type" value="Genomic_DNA"/>
</dbReference>
<feature type="domain" description="TLDc" evidence="1">
    <location>
        <begin position="278"/>
        <end position="471"/>
    </location>
</feature>
<dbReference type="EMBL" id="JBDFQZ010000002">
    <property type="protein sequence ID" value="KAK9748429.1"/>
    <property type="molecule type" value="Genomic_DNA"/>
</dbReference>
<gene>
    <name evidence="2" type="ORF">RND81_02G056900</name>
</gene>
<dbReference type="SMART" id="SM00584">
    <property type="entry name" value="TLDc"/>
    <property type="match status" value="1"/>
</dbReference>
<reference evidence="2 3" key="1">
    <citation type="submission" date="2024-03" db="EMBL/GenBank/DDBJ databases">
        <title>WGS assembly of Saponaria officinalis var. Norfolk2.</title>
        <authorList>
            <person name="Jenkins J."/>
            <person name="Shu S."/>
            <person name="Grimwood J."/>
            <person name="Barry K."/>
            <person name="Goodstein D."/>
            <person name="Schmutz J."/>
            <person name="Leebens-Mack J."/>
            <person name="Osbourn A."/>
        </authorList>
    </citation>
    <scope>NUCLEOTIDE SEQUENCE [LARGE SCALE GENOMIC DNA]</scope>
    <source>
        <strain evidence="3">cv. Norfolk2</strain>
        <strain evidence="2">JIC</strain>
        <tissue evidence="2">Leaf</tissue>
    </source>
</reference>
<dbReference type="EMBL" id="JBDFQZ010000002">
    <property type="protein sequence ID" value="KAK9748431.1"/>
    <property type="molecule type" value="Genomic_DNA"/>
</dbReference>
<dbReference type="PANTHER" id="PTHR23354:SF104">
    <property type="entry name" value="TLD-DOMAIN CONTAINING NUCLEOLAR PROTEIN"/>
    <property type="match status" value="1"/>
</dbReference>
<evidence type="ECO:0000313" key="3">
    <source>
        <dbReference type="Proteomes" id="UP001443914"/>
    </source>
</evidence>
<dbReference type="AlphaFoldDB" id="A0AAW1MS67"/>
<dbReference type="PANTHER" id="PTHR23354">
    <property type="entry name" value="NUCLEOLAR PROTEIN 7/ESTROGEN RECEPTOR COACTIVATOR-RELATED"/>
    <property type="match status" value="1"/>
</dbReference>
<accession>A0AAW1MS67</accession>
<dbReference type="Pfam" id="PF07534">
    <property type="entry name" value="TLD"/>
    <property type="match status" value="1"/>
</dbReference>
<dbReference type="PROSITE" id="PS51886">
    <property type="entry name" value="TLDC"/>
    <property type="match status" value="1"/>
</dbReference>